<feature type="compositionally biased region" description="Basic residues" evidence="1">
    <location>
        <begin position="1"/>
        <end position="10"/>
    </location>
</feature>
<reference evidence="2 3" key="1">
    <citation type="submission" date="2014-03" db="EMBL/GenBank/DDBJ databases">
        <title>Draft genome of the hookworm Oesophagostomum dentatum.</title>
        <authorList>
            <person name="Mitreva M."/>
        </authorList>
    </citation>
    <scope>NUCLEOTIDE SEQUENCE [LARGE SCALE GENOMIC DNA]</scope>
    <source>
        <strain evidence="2 3">OD-Hann</strain>
    </source>
</reference>
<dbReference type="OrthoDB" id="5906773at2759"/>
<feature type="compositionally biased region" description="Polar residues" evidence="1">
    <location>
        <begin position="729"/>
        <end position="739"/>
    </location>
</feature>
<feature type="compositionally biased region" description="Low complexity" evidence="1">
    <location>
        <begin position="139"/>
        <end position="148"/>
    </location>
</feature>
<feature type="compositionally biased region" description="Low complexity" evidence="1">
    <location>
        <begin position="1109"/>
        <end position="1122"/>
    </location>
</feature>
<dbReference type="Proteomes" id="UP000053660">
    <property type="component" value="Unassembled WGS sequence"/>
</dbReference>
<feature type="compositionally biased region" description="Basic residues" evidence="1">
    <location>
        <begin position="683"/>
        <end position="693"/>
    </location>
</feature>
<evidence type="ECO:0000313" key="2">
    <source>
        <dbReference type="EMBL" id="KHJ88011.1"/>
    </source>
</evidence>
<feature type="compositionally biased region" description="Basic residues" evidence="1">
    <location>
        <begin position="378"/>
        <end position="389"/>
    </location>
</feature>
<feature type="region of interest" description="Disordered" evidence="1">
    <location>
        <begin position="253"/>
        <end position="556"/>
    </location>
</feature>
<proteinExistence type="predicted"/>
<feature type="compositionally biased region" description="Basic and acidic residues" evidence="1">
    <location>
        <begin position="169"/>
        <end position="192"/>
    </location>
</feature>
<sequence length="1305" mass="145767">MAKKSPRRASPRKEETPGDSEVVAQSSRKAAKKLAKKATSRSESDTREGSQLAEFGSTTRSSKRIAKKSARRASPKKEEPEESSGMSEFVSTSTRSLKRVAKKKPKTATITRRSTSEKVLKQPQRKVSKMASPKRKSLSRTSRTSTTTKKAKSYLKETITRTVITTTKEVPEGREAAMKDPSKGVVKKREVKTTTTTKLYSDKSPSTPLPKPVTKRTFTRTLLPGGKPATTSSSTFDPLSVLKAAIETKLAALQPPLKPRDPYRPPKKVSSTVKGIKPPTPVPKAIKAAYGKVRKSGIPTYVGKSPRGVKASTPKKEATITSTRSDRSSVSESIRTANTYTSKWGSGPKRTWSPFEPQPASAPVSYRKHPNLDISAKPKSKSPKRKAKTPKQTSGSSTFIEPVETAKTYSSRRSSQLGKKRSSSRVKQEKPSSPSVKVLKLGSSSLDSSKRRARKKDTSNRYEDSDLSESISTARAATPRKKRSSTPRKKSPPRKKLLPWGLSSAENPIEKPEREEKPQSPQNILSFSSSHSSLLGRPVHRRSPPSARWRKRKDKEAFKPAVVSESYLERQLNFAIAGRKIIHGQKGEKIRSARDSIKESRQSMKEQDAEKRAVGTFKNPVSPRYLKPKYEVPDEMKIEREEASESTRSSSKRRKARTPRKKGRRGSRSSADDESVSTARASTPRKRRPRTPKRKPEPPPKQLLPWGLSSAENPIERPMHEKKAVSPPTILQYNSSHSSLLGHPVHRCSPPSSRHHHHHHKKHKHSFKEAGVSESYLDHQIQLSIGGPKSTTMKVIKARDSIRESRKAMKEQDKERRSTQKFSNPVTPKYLKPKYAIPPELQVRRESDDDISQSSKSARTEPPSAFSEATSTTESTKSDGAVYASGKAKKKKKKRSTKKSKGKRKAGYRKERPPPEPERSESYMDIMNQYAIAGRKVRRKTSPEILEKVENIRKSREQIRESRKAMKKFDTGPRLSKEFTHNPGKAPTLHNIRKKQEEIAGRLSGGPSLSAVDIESKTAVVMDHSLPPSPPEPKIGKRFKRKDKVGIRKRSQSRPKKAREKKRADELRPATTSKSWLEHALRFAEEGRKTWSKAQHEARTPKGFKTSKKSTQSQSKSSSASSRGSDSTNEDVSTARGSISMDEQDSTKEERRSNAGAKARARSPKRIARRRSGRRSSSSRSESLDDDLSTARSSTPRSSTPRKAKKRAKDTPCWRCSKCNATITPSMENKCRDSAQESPLSLTSAGHSERTSAPIRPPPYSGIHCQRARFRKISKIFTTAQQDLSYLSDQIKSLRMMQQLILEVG</sequence>
<accession>A0A0B1SVT8</accession>
<feature type="compositionally biased region" description="Basic residues" evidence="1">
    <location>
        <begin position="1036"/>
        <end position="1061"/>
    </location>
</feature>
<feature type="compositionally biased region" description="Low complexity" evidence="1">
    <location>
        <begin position="525"/>
        <end position="535"/>
    </location>
</feature>
<feature type="compositionally biased region" description="Basic residues" evidence="1">
    <location>
        <begin position="29"/>
        <end position="39"/>
    </location>
</feature>
<feature type="compositionally biased region" description="Polar residues" evidence="1">
    <location>
        <begin position="85"/>
        <end position="95"/>
    </location>
</feature>
<feature type="compositionally biased region" description="Basic and acidic residues" evidence="1">
    <location>
        <begin position="314"/>
        <end position="329"/>
    </location>
</feature>
<feature type="compositionally biased region" description="Basic and acidic residues" evidence="1">
    <location>
        <begin position="714"/>
        <end position="724"/>
    </location>
</feature>
<gene>
    <name evidence="2" type="ORF">OESDEN_12199</name>
</gene>
<feature type="compositionally biased region" description="Basic residues" evidence="1">
    <location>
        <begin position="650"/>
        <end position="667"/>
    </location>
</feature>
<feature type="compositionally biased region" description="Basic and acidic residues" evidence="1">
    <location>
        <begin position="908"/>
        <end position="922"/>
    </location>
</feature>
<organism evidence="2 3">
    <name type="scientific">Oesophagostomum dentatum</name>
    <name type="common">Nodular worm</name>
    <dbReference type="NCBI Taxonomy" id="61180"/>
    <lineage>
        <taxon>Eukaryota</taxon>
        <taxon>Metazoa</taxon>
        <taxon>Ecdysozoa</taxon>
        <taxon>Nematoda</taxon>
        <taxon>Chromadorea</taxon>
        <taxon>Rhabditida</taxon>
        <taxon>Rhabditina</taxon>
        <taxon>Rhabditomorpha</taxon>
        <taxon>Strongyloidea</taxon>
        <taxon>Strongylidae</taxon>
        <taxon>Oesophagostomum</taxon>
    </lineage>
</organism>
<feature type="compositionally biased region" description="Basic and acidic residues" evidence="1">
    <location>
        <begin position="957"/>
        <end position="980"/>
    </location>
</feature>
<feature type="compositionally biased region" description="Basic residues" evidence="1">
    <location>
        <begin position="96"/>
        <end position="106"/>
    </location>
</feature>
<feature type="compositionally biased region" description="Low complexity" evidence="1">
    <location>
        <begin position="1190"/>
        <end position="1199"/>
    </location>
</feature>
<feature type="compositionally biased region" description="Basic and acidic residues" evidence="1">
    <location>
        <begin position="508"/>
        <end position="518"/>
    </location>
</feature>
<feature type="compositionally biased region" description="Low complexity" evidence="1">
    <location>
        <begin position="432"/>
        <end position="447"/>
    </location>
</feature>
<feature type="compositionally biased region" description="Basic residues" evidence="1">
    <location>
        <begin position="753"/>
        <end position="766"/>
    </location>
</feature>
<feature type="compositionally biased region" description="Basic residues" evidence="1">
    <location>
        <begin position="538"/>
        <end position="553"/>
    </location>
</feature>
<feature type="region of interest" description="Disordered" evidence="1">
    <location>
        <begin position="165"/>
        <end position="235"/>
    </location>
</feature>
<feature type="region of interest" description="Disordered" evidence="1">
    <location>
        <begin position="584"/>
        <end position="769"/>
    </location>
</feature>
<feature type="region of interest" description="Disordered" evidence="1">
    <location>
        <begin position="957"/>
        <end position="988"/>
    </location>
</feature>
<feature type="compositionally biased region" description="Basic residues" evidence="1">
    <location>
        <begin position="61"/>
        <end position="74"/>
    </location>
</feature>
<feature type="compositionally biased region" description="Basic and acidic residues" evidence="1">
    <location>
        <begin position="1076"/>
        <end position="1100"/>
    </location>
</feature>
<feature type="region of interest" description="Disordered" evidence="1">
    <location>
        <begin position="1226"/>
        <end position="1261"/>
    </location>
</feature>
<protein>
    <submittedName>
        <fullName evidence="2">Uncharacterized protein</fullName>
    </submittedName>
</protein>
<feature type="region of interest" description="Disordered" evidence="1">
    <location>
        <begin position="1020"/>
        <end position="1212"/>
    </location>
</feature>
<feature type="compositionally biased region" description="Basic residues" evidence="1">
    <location>
        <begin position="887"/>
        <end position="907"/>
    </location>
</feature>
<dbReference type="EMBL" id="KN556617">
    <property type="protein sequence ID" value="KHJ88011.1"/>
    <property type="molecule type" value="Genomic_DNA"/>
</dbReference>
<feature type="compositionally biased region" description="Basic residues" evidence="1">
    <location>
        <begin position="123"/>
        <end position="138"/>
    </location>
</feature>
<feature type="compositionally biased region" description="Polar residues" evidence="1">
    <location>
        <begin position="407"/>
        <end position="417"/>
    </location>
</feature>
<evidence type="ECO:0000313" key="3">
    <source>
        <dbReference type="Proteomes" id="UP000053660"/>
    </source>
</evidence>
<feature type="compositionally biased region" description="Basic residues" evidence="1">
    <location>
        <begin position="1159"/>
        <end position="1174"/>
    </location>
</feature>
<feature type="region of interest" description="Disordered" evidence="1">
    <location>
        <begin position="801"/>
        <end position="924"/>
    </location>
</feature>
<feature type="compositionally biased region" description="Low complexity" evidence="1">
    <location>
        <begin position="864"/>
        <end position="875"/>
    </location>
</feature>
<feature type="compositionally biased region" description="Polar residues" evidence="1">
    <location>
        <begin position="1123"/>
        <end position="1137"/>
    </location>
</feature>
<name>A0A0B1SVT8_OESDE</name>
<keyword evidence="3" id="KW-1185">Reference proteome</keyword>
<feature type="region of interest" description="Disordered" evidence="1">
    <location>
        <begin position="1"/>
        <end position="153"/>
    </location>
</feature>
<feature type="compositionally biased region" description="Basic and acidic residues" evidence="1">
    <location>
        <begin position="628"/>
        <end position="645"/>
    </location>
</feature>
<feature type="compositionally biased region" description="Polar residues" evidence="1">
    <location>
        <begin position="1236"/>
        <end position="1246"/>
    </location>
</feature>
<feature type="compositionally biased region" description="Basic and acidic residues" evidence="1">
    <location>
        <begin position="801"/>
        <end position="818"/>
    </location>
</feature>
<evidence type="ECO:0000256" key="1">
    <source>
        <dbReference type="SAM" id="MobiDB-lite"/>
    </source>
</evidence>
<feature type="compositionally biased region" description="Basic and acidic residues" evidence="1">
    <location>
        <begin position="585"/>
        <end position="613"/>
    </location>
</feature>
<feature type="compositionally biased region" description="Basic residues" evidence="1">
    <location>
        <begin position="478"/>
        <end position="497"/>
    </location>
</feature>